<dbReference type="VEuPathDB" id="FungiDB:RO3G_09695"/>
<dbReference type="EMBL" id="CH476738">
    <property type="protein sequence ID" value="EIE84985.1"/>
    <property type="molecule type" value="Genomic_DNA"/>
</dbReference>
<dbReference type="InParanoid" id="I1C955"/>
<dbReference type="GeneID" id="93616661"/>
<reference evidence="1 2" key="1">
    <citation type="journal article" date="2009" name="PLoS Genet.">
        <title>Genomic analysis of the basal lineage fungus Rhizopus oryzae reveals a whole-genome duplication.</title>
        <authorList>
            <person name="Ma L.-J."/>
            <person name="Ibrahim A.S."/>
            <person name="Skory C."/>
            <person name="Grabherr M.G."/>
            <person name="Burger G."/>
            <person name="Butler M."/>
            <person name="Elias M."/>
            <person name="Idnurm A."/>
            <person name="Lang B.F."/>
            <person name="Sone T."/>
            <person name="Abe A."/>
            <person name="Calvo S.E."/>
            <person name="Corrochano L.M."/>
            <person name="Engels R."/>
            <person name="Fu J."/>
            <person name="Hansberg W."/>
            <person name="Kim J.-M."/>
            <person name="Kodira C.D."/>
            <person name="Koehrsen M.J."/>
            <person name="Liu B."/>
            <person name="Miranda-Saavedra D."/>
            <person name="O'Leary S."/>
            <person name="Ortiz-Castellanos L."/>
            <person name="Poulter R."/>
            <person name="Rodriguez-Romero J."/>
            <person name="Ruiz-Herrera J."/>
            <person name="Shen Y.-Q."/>
            <person name="Zeng Q."/>
            <person name="Galagan J."/>
            <person name="Birren B.W."/>
            <person name="Cuomo C.A."/>
            <person name="Wickes B.L."/>
        </authorList>
    </citation>
    <scope>NUCLEOTIDE SEQUENCE [LARGE SCALE GENOMIC DNA]</scope>
    <source>
        <strain evidence="2">RA 99-880 / ATCC MYA-4621 / FGSC 9543 / NRRL 43880</strain>
    </source>
</reference>
<gene>
    <name evidence="1" type="ORF">RO3G_09695</name>
</gene>
<protein>
    <submittedName>
        <fullName evidence="1">Uncharacterized protein</fullName>
    </submittedName>
</protein>
<sequence>MTGVKNENYIPIPDASNMIDLRYYNVLFKQEYKRSSSHIRFIRTLEETIEYPYMNAESLEKLDNKLLKKT</sequence>
<evidence type="ECO:0000313" key="1">
    <source>
        <dbReference type="EMBL" id="EIE84985.1"/>
    </source>
</evidence>
<name>I1C955_RHIO9</name>
<organism evidence="1 2">
    <name type="scientific">Rhizopus delemar (strain RA 99-880 / ATCC MYA-4621 / FGSC 9543 / NRRL 43880)</name>
    <name type="common">Mucormycosis agent</name>
    <name type="synonym">Rhizopus arrhizus var. delemar</name>
    <dbReference type="NCBI Taxonomy" id="246409"/>
    <lineage>
        <taxon>Eukaryota</taxon>
        <taxon>Fungi</taxon>
        <taxon>Fungi incertae sedis</taxon>
        <taxon>Mucoromycota</taxon>
        <taxon>Mucoromycotina</taxon>
        <taxon>Mucoromycetes</taxon>
        <taxon>Mucorales</taxon>
        <taxon>Mucorineae</taxon>
        <taxon>Rhizopodaceae</taxon>
        <taxon>Rhizopus</taxon>
    </lineage>
</organism>
<accession>I1C955</accession>
<evidence type="ECO:0000313" key="2">
    <source>
        <dbReference type="Proteomes" id="UP000009138"/>
    </source>
</evidence>
<dbReference type="Proteomes" id="UP000009138">
    <property type="component" value="Unassembled WGS sequence"/>
</dbReference>
<dbReference type="RefSeq" id="XP_067520381.1">
    <property type="nucleotide sequence ID" value="XM_067664280.1"/>
</dbReference>
<dbReference type="AlphaFoldDB" id="I1C955"/>
<keyword evidence="2" id="KW-1185">Reference proteome</keyword>
<proteinExistence type="predicted"/>